<organism evidence="4 8">
    <name type="scientific">Actinidia seed borne latent virus</name>
    <dbReference type="NCBI Taxonomy" id="2560282"/>
    <lineage>
        <taxon>Viruses</taxon>
        <taxon>Riboviria</taxon>
        <taxon>Orthornavirae</taxon>
        <taxon>Kitrinoviricota</taxon>
        <taxon>Alsuviricetes</taxon>
        <taxon>Tymovirales</taxon>
        <taxon>Betaflexiviridae</taxon>
        <taxon>Trivirinae</taxon>
        <taxon>Prunevirus</taxon>
        <taxon>Prunevirus actinidiae</taxon>
    </lineage>
</organism>
<dbReference type="InterPro" id="IPR008879">
    <property type="entry name" value="Coat_protein_tricho/vitivirus"/>
</dbReference>
<proteinExistence type="predicted"/>
<keyword evidence="2 4" id="KW-0167">Capsid protein</keyword>
<dbReference type="OrthoDB" id="30920at10239"/>
<dbReference type="Proteomes" id="UP000290995">
    <property type="component" value="Segment"/>
</dbReference>
<protein>
    <submittedName>
        <fullName evidence="4">Coat protein</fullName>
    </submittedName>
</protein>
<dbReference type="KEGG" id="vg:41701861"/>
<dbReference type="RefSeq" id="YP_009553505.1">
    <property type="nucleotide sequence ID" value="NC_040800.1"/>
</dbReference>
<keyword evidence="3" id="KW-0946">Virion</keyword>
<dbReference type="GO" id="GO:0019028">
    <property type="term" value="C:viral capsid"/>
    <property type="evidence" value="ECO:0007669"/>
    <property type="project" value="UniProtKB-KW"/>
</dbReference>
<evidence type="ECO:0000313" key="7">
    <source>
        <dbReference type="EMBL" id="QCG73675.1"/>
    </source>
</evidence>
<evidence type="ECO:0000313" key="6">
    <source>
        <dbReference type="EMBL" id="QCG73674.1"/>
    </source>
</evidence>
<accession>A0A2L0V1P9</accession>
<dbReference type="EMBL" id="LC438404">
    <property type="protein sequence ID" value="BBH55949.1"/>
    <property type="molecule type" value="Genomic_RNA"/>
</dbReference>
<reference evidence="5" key="3">
    <citation type="submission" date="2018-12" db="EMBL/GenBank/DDBJ databases">
        <title>First report of Actinidia seed-borne latent virus in Korea.</title>
        <authorList>
            <person name="Park C.Y."/>
            <person name="Baek D.S."/>
            <person name="Yi S.I."/>
            <person name="Kim H."/>
        </authorList>
    </citation>
    <scope>NUCLEOTIDE SEQUENCE</scope>
    <source>
        <strain evidence="5">JN-BS4</strain>
    </source>
</reference>
<evidence type="ECO:0000313" key="4">
    <source>
        <dbReference type="EMBL" id="AUZ97245.1"/>
    </source>
</evidence>
<dbReference type="GeneID" id="41701861"/>
<sequence>MSAKLAKKRFLFDEVSEWIWRNYIDQEDRMLAWKVDSNGNVRHLNTNTMEQKSRIMTDRLKAIFGNIADYSAGPATNFPSIIVDFNVMNVNGIENLTSIDGSFNLRTTVETMKTYIATHQDQRISSSTLREVCRSFANFALNYYLDDEDRQSNLADKMPQLALMAREVMFDFSDGISPSMLRSHPNRTKVIQELNSRLLQSTGTKAVFEARGTVESAVNLIV</sequence>
<evidence type="ECO:0000313" key="5">
    <source>
        <dbReference type="EMBL" id="BBH55949.1"/>
    </source>
</evidence>
<dbReference type="EMBL" id="MH985703">
    <property type="protein sequence ID" value="QCG73675.1"/>
    <property type="molecule type" value="Genomic_RNA"/>
</dbReference>
<dbReference type="EMBL" id="MH985702">
    <property type="protein sequence ID" value="QCG73674.1"/>
    <property type="molecule type" value="Genomic_RNA"/>
</dbReference>
<keyword evidence="8" id="KW-1185">Reference proteome</keyword>
<evidence type="ECO:0000313" key="8">
    <source>
        <dbReference type="Proteomes" id="UP000290995"/>
    </source>
</evidence>
<comment type="subcellular location">
    <subcellularLocation>
        <location evidence="1">Virion</location>
    </subcellularLocation>
</comment>
<evidence type="ECO:0000256" key="2">
    <source>
        <dbReference type="ARBA" id="ARBA00022561"/>
    </source>
</evidence>
<dbReference type="EMBL" id="MF440375">
    <property type="protein sequence ID" value="AUZ97245.1"/>
    <property type="molecule type" value="Genomic_RNA"/>
</dbReference>
<dbReference type="Pfam" id="PF05892">
    <property type="entry name" value="Tricho_coat"/>
    <property type="match status" value="1"/>
</dbReference>
<reference evidence="6" key="2">
    <citation type="submission" date="2018-09" db="EMBL/GenBank/DDBJ databases">
        <authorList>
            <person name="Peng Q."/>
            <person name="Xi D."/>
            <person name="Ning J."/>
        </authorList>
    </citation>
    <scope>NUCLEOTIDE SEQUENCE</scope>
    <source>
        <strain evidence="6">ASbLV-HYH1</strain>
        <strain evidence="7">HYH3</strain>
    </source>
</reference>
<evidence type="ECO:0000256" key="3">
    <source>
        <dbReference type="ARBA" id="ARBA00022844"/>
    </source>
</evidence>
<evidence type="ECO:0000256" key="1">
    <source>
        <dbReference type="ARBA" id="ARBA00004328"/>
    </source>
</evidence>
<name>A0A2L0V1P9_9VIRU</name>
<reference evidence="4 8" key="1">
    <citation type="journal article" date="2018" name="Arch. Virol.">
        <title>The complete nucleotide sequence and genome organisation of a novel member of the family Betaflexiviridae from Actinidia chinensis.</title>
        <authorList>
            <person name="Veerakone S."/>
            <person name="Liefting L.W."/>
            <person name="Tang J."/>
            <person name="Ward L.I."/>
        </authorList>
    </citation>
    <scope>NUCLEOTIDE SEQUENCE [LARGE SCALE GENOMIC DNA]</scope>
    <source>
        <strain evidence="4">01227</strain>
    </source>
</reference>